<dbReference type="GO" id="GO:0003735">
    <property type="term" value="F:structural constituent of ribosome"/>
    <property type="evidence" value="ECO:0007669"/>
    <property type="project" value="InterPro"/>
</dbReference>
<comment type="similarity">
    <text evidence="1">Belongs to the universal ribosomal protein uL23 family.</text>
</comment>
<evidence type="ECO:0000256" key="1">
    <source>
        <dbReference type="ARBA" id="ARBA00006700"/>
    </source>
</evidence>
<evidence type="ECO:0000256" key="2">
    <source>
        <dbReference type="ARBA" id="ARBA00022980"/>
    </source>
</evidence>
<dbReference type="EMBL" id="LBPY01000016">
    <property type="protein sequence ID" value="KKP65901.1"/>
    <property type="molecule type" value="Genomic_DNA"/>
</dbReference>
<evidence type="ECO:0000256" key="4">
    <source>
        <dbReference type="ARBA" id="ARBA00035481"/>
    </source>
</evidence>
<dbReference type="InterPro" id="IPR012677">
    <property type="entry name" value="Nucleotide-bd_a/b_plait_sf"/>
</dbReference>
<keyword evidence="2 5" id="KW-0689">Ribosomal protein</keyword>
<dbReference type="Pfam" id="PF00276">
    <property type="entry name" value="Ribosomal_L23"/>
    <property type="match status" value="1"/>
</dbReference>
<evidence type="ECO:0000313" key="5">
    <source>
        <dbReference type="EMBL" id="KKP65901.1"/>
    </source>
</evidence>
<comment type="caution">
    <text evidence="5">The sequence shown here is derived from an EMBL/GenBank/DDBJ whole genome shotgun (WGS) entry which is preliminary data.</text>
</comment>
<dbReference type="Gene3D" id="3.30.70.330">
    <property type="match status" value="1"/>
</dbReference>
<gene>
    <name evidence="5" type="ORF">UR64_C0016G0001</name>
</gene>
<dbReference type="InterPro" id="IPR013025">
    <property type="entry name" value="Ribosomal_uL23-like"/>
</dbReference>
<dbReference type="GO" id="GO:0005840">
    <property type="term" value="C:ribosome"/>
    <property type="evidence" value="ECO:0007669"/>
    <property type="project" value="UniProtKB-KW"/>
</dbReference>
<reference evidence="5 6" key="1">
    <citation type="journal article" date="2015" name="Nature">
        <title>rRNA introns, odd ribosomes, and small enigmatic genomes across a large radiation of phyla.</title>
        <authorList>
            <person name="Brown C.T."/>
            <person name="Hug L.A."/>
            <person name="Thomas B.C."/>
            <person name="Sharon I."/>
            <person name="Castelle C.J."/>
            <person name="Singh A."/>
            <person name="Wilkins M.J."/>
            <person name="Williams K.H."/>
            <person name="Banfield J.F."/>
        </authorList>
    </citation>
    <scope>NUCLEOTIDE SEQUENCE [LARGE SCALE GENOMIC DNA]</scope>
</reference>
<dbReference type="GO" id="GO:0006412">
    <property type="term" value="P:translation"/>
    <property type="evidence" value="ECO:0007669"/>
    <property type="project" value="InterPro"/>
</dbReference>
<organism evidence="5 6">
    <name type="scientific">Candidatus Nomurabacteria bacterium GW2011_GWE1_35_16</name>
    <dbReference type="NCBI Taxonomy" id="1618761"/>
    <lineage>
        <taxon>Bacteria</taxon>
        <taxon>Candidatus Nomuraibacteriota</taxon>
    </lineage>
</organism>
<protein>
    <recommendedName>
        <fullName evidence="4">50S ribosomal protein L23</fullName>
    </recommendedName>
</protein>
<feature type="non-terminal residue" evidence="5">
    <location>
        <position position="1"/>
    </location>
</feature>
<proteinExistence type="inferred from homology"/>
<name>A0A0G0BQH4_9BACT</name>
<dbReference type="SUPFAM" id="SSF54189">
    <property type="entry name" value="Ribosomal proteins S24e, L23 and L15e"/>
    <property type="match status" value="1"/>
</dbReference>
<accession>A0A0G0BQH4</accession>
<evidence type="ECO:0000256" key="3">
    <source>
        <dbReference type="ARBA" id="ARBA00023274"/>
    </source>
</evidence>
<sequence>IYTFNVTDNATKNEIKKAIKLIYGVTPLRVSTTKITSKTVVRRGIIGTKKGGKKAVVYLKKGDKIAIA</sequence>
<dbReference type="AlphaFoldDB" id="A0A0G0BQH4"/>
<dbReference type="Proteomes" id="UP000034952">
    <property type="component" value="Unassembled WGS sequence"/>
</dbReference>
<dbReference type="InterPro" id="IPR012678">
    <property type="entry name" value="Ribosomal_uL23/eL15/eS24_sf"/>
</dbReference>
<dbReference type="GO" id="GO:1990904">
    <property type="term" value="C:ribonucleoprotein complex"/>
    <property type="evidence" value="ECO:0007669"/>
    <property type="project" value="UniProtKB-KW"/>
</dbReference>
<keyword evidence="3" id="KW-0687">Ribonucleoprotein</keyword>
<evidence type="ECO:0000313" key="6">
    <source>
        <dbReference type="Proteomes" id="UP000034952"/>
    </source>
</evidence>